<feature type="compositionally biased region" description="Polar residues" evidence="1">
    <location>
        <begin position="114"/>
        <end position="135"/>
    </location>
</feature>
<feature type="region of interest" description="Disordered" evidence="1">
    <location>
        <begin position="102"/>
        <end position="161"/>
    </location>
</feature>
<dbReference type="VEuPathDB" id="AmoebaDB:NAEGRDRAFT_71595"/>
<dbReference type="EMBL" id="GG738891">
    <property type="protein sequence ID" value="EFC40679.1"/>
    <property type="molecule type" value="Genomic_DNA"/>
</dbReference>
<keyword evidence="3" id="KW-1185">Reference proteome</keyword>
<dbReference type="KEGG" id="ngr:NAEGRDRAFT_71595"/>
<dbReference type="RefSeq" id="XP_002673423.1">
    <property type="nucleotide sequence ID" value="XM_002673377.1"/>
</dbReference>
<dbReference type="AlphaFoldDB" id="D2VRI2"/>
<feature type="compositionally biased region" description="Polar residues" evidence="1">
    <location>
        <begin position="193"/>
        <end position="202"/>
    </location>
</feature>
<accession>D2VRI2</accession>
<proteinExistence type="predicted"/>
<organism evidence="3">
    <name type="scientific">Naegleria gruberi</name>
    <name type="common">Amoeba</name>
    <dbReference type="NCBI Taxonomy" id="5762"/>
    <lineage>
        <taxon>Eukaryota</taxon>
        <taxon>Discoba</taxon>
        <taxon>Heterolobosea</taxon>
        <taxon>Tetramitia</taxon>
        <taxon>Eutetramitia</taxon>
        <taxon>Vahlkampfiidae</taxon>
        <taxon>Naegleria</taxon>
    </lineage>
</organism>
<feature type="compositionally biased region" description="Basic and acidic residues" evidence="1">
    <location>
        <begin position="137"/>
        <end position="146"/>
    </location>
</feature>
<feature type="region of interest" description="Disordered" evidence="1">
    <location>
        <begin position="250"/>
        <end position="272"/>
    </location>
</feature>
<sequence length="542" mass="62572">MVNVFSVSFRDKNNRIISNSMQFYIGQLLVMEYSFETPILFCTVFSMKKDNRINVKSSIPLPGSHLVACDKDGRGHVWLIDEIISQIIKKDQQENHYDEYPLEQPEQPEESYQNMSFSLETPRPQSVPKQMQSYYSPHEEKDHAQELTEEEQQPNTIDYSSDEDLLSDVTSVMSSLSSISLPREIRNVPKPTKSPSTDNMDPTIPQTMDQMLWSQEFTPNKPQDDRIDLNDIDRNRDMLTPEPQVIKIRKTKSPPKQSSPILKTHSLPEFNKQSPSLDEELIQTPQITESLPKPVIRREKEIPKPVIIDDVIASQSPVNASKPLRKRIKPETTRVNSGSNLQIEVLVPKKPKPSSLKKSSSSNQVKIVNHFSDAETEPTQNTEPEYDIPQHTPAIIPNSSRRIEYKLHQKQSEEFNEQTARQVLKENSLFNKNDAEKVLNYTPGESMFGNIVEKQDVAEKNYDIVETKLKKQVSKKHLKEIKQRPSIMDLYVKEDWEKEITLEQTGPRTIYTLSFDQFDDVLPHPKGEYDSIRKFLKENPII</sequence>
<name>D2VRI2_NAEGR</name>
<dbReference type="GeneID" id="8854950"/>
<feature type="region of interest" description="Disordered" evidence="1">
    <location>
        <begin position="182"/>
        <end position="202"/>
    </location>
</feature>
<feature type="region of interest" description="Disordered" evidence="1">
    <location>
        <begin position="374"/>
        <end position="393"/>
    </location>
</feature>
<feature type="compositionally biased region" description="Low complexity" evidence="1">
    <location>
        <begin position="102"/>
        <end position="113"/>
    </location>
</feature>
<evidence type="ECO:0000256" key="1">
    <source>
        <dbReference type="SAM" id="MobiDB-lite"/>
    </source>
</evidence>
<dbReference type="OrthoDB" id="10347837at2759"/>
<protein>
    <submittedName>
        <fullName evidence="2">Predicted protein</fullName>
    </submittedName>
</protein>
<gene>
    <name evidence="2" type="ORF">NAEGRDRAFT_71595</name>
</gene>
<evidence type="ECO:0000313" key="3">
    <source>
        <dbReference type="Proteomes" id="UP000006671"/>
    </source>
</evidence>
<reference evidence="2 3" key="1">
    <citation type="journal article" date="2010" name="Cell">
        <title>The genome of Naegleria gruberi illuminates early eukaryotic versatility.</title>
        <authorList>
            <person name="Fritz-Laylin L.K."/>
            <person name="Prochnik S.E."/>
            <person name="Ginger M.L."/>
            <person name="Dacks J.B."/>
            <person name="Carpenter M.L."/>
            <person name="Field M.C."/>
            <person name="Kuo A."/>
            <person name="Paredez A."/>
            <person name="Chapman J."/>
            <person name="Pham J."/>
            <person name="Shu S."/>
            <person name="Neupane R."/>
            <person name="Cipriano M."/>
            <person name="Mancuso J."/>
            <person name="Tu H."/>
            <person name="Salamov A."/>
            <person name="Lindquist E."/>
            <person name="Shapiro H."/>
            <person name="Lucas S."/>
            <person name="Grigoriev I.V."/>
            <person name="Cande W.Z."/>
            <person name="Fulton C."/>
            <person name="Rokhsar D.S."/>
            <person name="Dawson S.C."/>
        </authorList>
    </citation>
    <scope>NUCLEOTIDE SEQUENCE [LARGE SCALE GENOMIC DNA]</scope>
    <source>
        <strain evidence="2 3">NEG-M</strain>
    </source>
</reference>
<dbReference type="InParanoid" id="D2VRI2"/>
<evidence type="ECO:0000313" key="2">
    <source>
        <dbReference type="EMBL" id="EFC40679.1"/>
    </source>
</evidence>
<dbReference type="Proteomes" id="UP000006671">
    <property type="component" value="Unassembled WGS sequence"/>
</dbReference>